<gene>
    <name evidence="1" type="ORF">PCON_02650</name>
</gene>
<dbReference type="EMBL" id="HF936305">
    <property type="protein sequence ID" value="CCX34150.1"/>
    <property type="molecule type" value="Genomic_DNA"/>
</dbReference>
<dbReference type="Proteomes" id="UP000018144">
    <property type="component" value="Unassembled WGS sequence"/>
</dbReference>
<name>U4LQB8_PYROM</name>
<dbReference type="AlphaFoldDB" id="U4LQB8"/>
<protein>
    <submittedName>
        <fullName evidence="1">Uncharacterized protein</fullName>
    </submittedName>
</protein>
<keyword evidence="2" id="KW-1185">Reference proteome</keyword>
<organism evidence="1 2">
    <name type="scientific">Pyronema omphalodes (strain CBS 100304)</name>
    <name type="common">Pyronema confluens</name>
    <dbReference type="NCBI Taxonomy" id="1076935"/>
    <lineage>
        <taxon>Eukaryota</taxon>
        <taxon>Fungi</taxon>
        <taxon>Dikarya</taxon>
        <taxon>Ascomycota</taxon>
        <taxon>Pezizomycotina</taxon>
        <taxon>Pezizomycetes</taxon>
        <taxon>Pezizales</taxon>
        <taxon>Pyronemataceae</taxon>
        <taxon>Pyronema</taxon>
    </lineage>
</organism>
<proteinExistence type="predicted"/>
<accession>U4LQB8</accession>
<evidence type="ECO:0000313" key="1">
    <source>
        <dbReference type="EMBL" id="CCX34150.1"/>
    </source>
</evidence>
<sequence>MYAHLCFHSIFPCVLLAEKDIGNYGALSKRDVRRGNVVRSMSMRASGCMACRIHKGRMYISIGPLLELAI</sequence>
<evidence type="ECO:0000313" key="2">
    <source>
        <dbReference type="Proteomes" id="UP000018144"/>
    </source>
</evidence>
<reference evidence="1 2" key="1">
    <citation type="journal article" date="2013" name="PLoS Genet.">
        <title>The genome and development-dependent transcriptomes of Pyronema confluens: a window into fungal evolution.</title>
        <authorList>
            <person name="Traeger S."/>
            <person name="Altegoer F."/>
            <person name="Freitag M."/>
            <person name="Gabaldon T."/>
            <person name="Kempken F."/>
            <person name="Kumar A."/>
            <person name="Marcet-Houben M."/>
            <person name="Poggeler S."/>
            <person name="Stajich J.E."/>
            <person name="Nowrousian M."/>
        </authorList>
    </citation>
    <scope>NUCLEOTIDE SEQUENCE [LARGE SCALE GENOMIC DNA]</scope>
    <source>
        <strain evidence="2">CBS 100304</strain>
        <tissue evidence="1">Vegetative mycelium</tissue>
    </source>
</reference>